<keyword evidence="1 5" id="KW-0808">Transferase</keyword>
<dbReference type="Pfam" id="PF13302">
    <property type="entry name" value="Acetyltransf_3"/>
    <property type="match status" value="1"/>
</dbReference>
<keyword evidence="2" id="KW-0012">Acyltransferase</keyword>
<evidence type="ECO:0000259" key="4">
    <source>
        <dbReference type="PROSITE" id="PS51186"/>
    </source>
</evidence>
<evidence type="ECO:0000313" key="6">
    <source>
        <dbReference type="Proteomes" id="UP000223370"/>
    </source>
</evidence>
<proteinExistence type="inferred from homology"/>
<dbReference type="OrthoDB" id="9798081at2"/>
<protein>
    <submittedName>
        <fullName evidence="5">N-acetyltransferase</fullName>
    </submittedName>
</protein>
<dbReference type="AlphaFoldDB" id="A0A1Z5H571"/>
<dbReference type="GO" id="GO:0005737">
    <property type="term" value="C:cytoplasm"/>
    <property type="evidence" value="ECO:0007669"/>
    <property type="project" value="TreeGrafter"/>
</dbReference>
<evidence type="ECO:0000256" key="1">
    <source>
        <dbReference type="ARBA" id="ARBA00022679"/>
    </source>
</evidence>
<dbReference type="PANTHER" id="PTHR43792">
    <property type="entry name" value="GNAT FAMILY, PUTATIVE (AFU_ORTHOLOGUE AFUA_3G00765)-RELATED-RELATED"/>
    <property type="match status" value="1"/>
</dbReference>
<dbReference type="InterPro" id="IPR016181">
    <property type="entry name" value="Acyl_CoA_acyltransferase"/>
</dbReference>
<dbReference type="PANTHER" id="PTHR43792:SF8">
    <property type="entry name" value="[RIBOSOMAL PROTEIN US5]-ALANINE N-ACETYLTRANSFERASE"/>
    <property type="match status" value="1"/>
</dbReference>
<dbReference type="SUPFAM" id="SSF55729">
    <property type="entry name" value="Acyl-CoA N-acyltransferases (Nat)"/>
    <property type="match status" value="1"/>
</dbReference>
<dbReference type="RefSeq" id="WP_098823968.1">
    <property type="nucleotide sequence ID" value="NZ_BCMJ01000002.1"/>
</dbReference>
<dbReference type="InterPro" id="IPR000182">
    <property type="entry name" value="GNAT_dom"/>
</dbReference>
<keyword evidence="6" id="KW-1185">Reference proteome</keyword>
<dbReference type="Proteomes" id="UP000223370">
    <property type="component" value="Unassembled WGS sequence"/>
</dbReference>
<dbReference type="InterPro" id="IPR051531">
    <property type="entry name" value="N-acetyltransferase"/>
</dbReference>
<comment type="caution">
    <text evidence="5">The sequence shown here is derived from an EMBL/GenBank/DDBJ whole genome shotgun (WGS) entry which is preliminary data.</text>
</comment>
<evidence type="ECO:0000313" key="5">
    <source>
        <dbReference type="EMBL" id="GAT18466.1"/>
    </source>
</evidence>
<dbReference type="PROSITE" id="PS51186">
    <property type="entry name" value="GNAT"/>
    <property type="match status" value="1"/>
</dbReference>
<evidence type="ECO:0000256" key="3">
    <source>
        <dbReference type="ARBA" id="ARBA00038502"/>
    </source>
</evidence>
<accession>A0A1Z5H571</accession>
<feature type="domain" description="N-acetyltransferase" evidence="4">
    <location>
        <begin position="9"/>
        <end position="175"/>
    </location>
</feature>
<organism evidence="5 6">
    <name type="scientific">Secundilactobacillus silagincola</name>
    <dbReference type="NCBI Taxonomy" id="1714681"/>
    <lineage>
        <taxon>Bacteria</taxon>
        <taxon>Bacillati</taxon>
        <taxon>Bacillota</taxon>
        <taxon>Bacilli</taxon>
        <taxon>Lactobacillales</taxon>
        <taxon>Lactobacillaceae</taxon>
        <taxon>Secundilactobacillus</taxon>
    </lineage>
</organism>
<name>A0A1Z5H571_9LACO</name>
<reference evidence="5 6" key="1">
    <citation type="submission" date="2015-11" db="EMBL/GenBank/DDBJ databases">
        <title>Draft genome sequences of new species of the genus Lactobacillus isolated from orchardgrass silage.</title>
        <authorList>
            <person name="Tohno M."/>
            <person name="Tanizawa Y."/>
            <person name="Arita M."/>
        </authorList>
    </citation>
    <scope>NUCLEOTIDE SEQUENCE [LARGE SCALE GENOMIC DNA]</scope>
    <source>
        <strain evidence="5 6">IWT5</strain>
    </source>
</reference>
<evidence type="ECO:0000256" key="2">
    <source>
        <dbReference type="ARBA" id="ARBA00023315"/>
    </source>
</evidence>
<gene>
    <name evidence="5" type="primary">rimL</name>
    <name evidence="5" type="ORF">IWT5_00740</name>
</gene>
<dbReference type="Gene3D" id="3.40.630.30">
    <property type="match status" value="1"/>
</dbReference>
<comment type="similarity">
    <text evidence="3">Belongs to the acetyltransferase family. RimJ subfamily.</text>
</comment>
<dbReference type="GO" id="GO:0008999">
    <property type="term" value="F:protein-N-terminal-alanine acetyltransferase activity"/>
    <property type="evidence" value="ECO:0007669"/>
    <property type="project" value="TreeGrafter"/>
</dbReference>
<dbReference type="EMBL" id="BCMJ01000002">
    <property type="protein sequence ID" value="GAT18466.1"/>
    <property type="molecule type" value="Genomic_DNA"/>
</dbReference>
<sequence length="176" mass="20174">MISIQTERLRIRQFVESDLDDYYDIVKDRENAKAAGFQYAHQKTDAAYLLHAAITQGMIFAIVETSTQRVVGSIGFYPKIASNGEQAEDAAELGYVLNRSYWGRGYMTEAVQNLIKVVFDRQLLNTIWASILDDNTRSKHVLEKSGFHYIDTFTHSEHALYQPGKTEIIYRLDREG</sequence>